<dbReference type="Pfam" id="PF00096">
    <property type="entry name" value="zf-C2H2"/>
    <property type="match status" value="1"/>
</dbReference>
<dbReference type="InterPro" id="IPR013087">
    <property type="entry name" value="Znf_C2H2_type"/>
</dbReference>
<evidence type="ECO:0000256" key="5">
    <source>
        <dbReference type="ARBA" id="ARBA00022833"/>
    </source>
</evidence>
<feature type="domain" description="C2H2-type" evidence="8">
    <location>
        <begin position="44"/>
        <end position="71"/>
    </location>
</feature>
<evidence type="ECO:0000256" key="7">
    <source>
        <dbReference type="PROSITE-ProRule" id="PRU00042"/>
    </source>
</evidence>
<organism evidence="9 10">
    <name type="scientific">Tegillarca granosa</name>
    <name type="common">Malaysian cockle</name>
    <name type="synonym">Anadara granosa</name>
    <dbReference type="NCBI Taxonomy" id="220873"/>
    <lineage>
        <taxon>Eukaryota</taxon>
        <taxon>Metazoa</taxon>
        <taxon>Spiralia</taxon>
        <taxon>Lophotrochozoa</taxon>
        <taxon>Mollusca</taxon>
        <taxon>Bivalvia</taxon>
        <taxon>Autobranchia</taxon>
        <taxon>Pteriomorphia</taxon>
        <taxon>Arcoida</taxon>
        <taxon>Arcoidea</taxon>
        <taxon>Arcidae</taxon>
        <taxon>Tegillarca</taxon>
    </lineage>
</organism>
<evidence type="ECO:0000256" key="3">
    <source>
        <dbReference type="ARBA" id="ARBA00022737"/>
    </source>
</evidence>
<accession>A0ABQ9E7U4</accession>
<evidence type="ECO:0000256" key="1">
    <source>
        <dbReference type="ARBA" id="ARBA00004123"/>
    </source>
</evidence>
<gene>
    <name evidence="9" type="ORF">KUTeg_023443</name>
</gene>
<keyword evidence="3" id="KW-0677">Repeat</keyword>
<dbReference type="PANTHER" id="PTHR24394:SF29">
    <property type="entry name" value="MYONEURIN"/>
    <property type="match status" value="1"/>
</dbReference>
<comment type="subcellular location">
    <subcellularLocation>
        <location evidence="1">Nucleus</location>
    </subcellularLocation>
</comment>
<evidence type="ECO:0000256" key="2">
    <source>
        <dbReference type="ARBA" id="ARBA00022723"/>
    </source>
</evidence>
<evidence type="ECO:0000313" key="9">
    <source>
        <dbReference type="EMBL" id="KAJ8299383.1"/>
    </source>
</evidence>
<dbReference type="InterPro" id="IPR036236">
    <property type="entry name" value="Znf_C2H2_sf"/>
</dbReference>
<evidence type="ECO:0000256" key="4">
    <source>
        <dbReference type="ARBA" id="ARBA00022771"/>
    </source>
</evidence>
<comment type="caution">
    <text evidence="9">The sequence shown here is derived from an EMBL/GenBank/DDBJ whole genome shotgun (WGS) entry which is preliminary data.</text>
</comment>
<dbReference type="SUPFAM" id="SSF57667">
    <property type="entry name" value="beta-beta-alpha zinc fingers"/>
    <property type="match status" value="1"/>
</dbReference>
<sequence>MPQCNNSIDFGNQGSYFFTNALSSSSTTTQLSSFAPPVLKQEPYYCNICGKSFPRAKNLSQHRRLHSPPKLQCNACGRRFRWKMSHARHVQTCKANQLI</sequence>
<dbReference type="SMART" id="SM00355">
    <property type="entry name" value="ZnF_C2H2"/>
    <property type="match status" value="2"/>
</dbReference>
<keyword evidence="6" id="KW-0539">Nucleus</keyword>
<dbReference type="Proteomes" id="UP001217089">
    <property type="component" value="Unassembled WGS sequence"/>
</dbReference>
<evidence type="ECO:0000313" key="10">
    <source>
        <dbReference type="Proteomes" id="UP001217089"/>
    </source>
</evidence>
<keyword evidence="4 7" id="KW-0863">Zinc-finger</keyword>
<name>A0ABQ9E7U4_TEGGR</name>
<keyword evidence="5" id="KW-0862">Zinc</keyword>
<dbReference type="EMBL" id="JARBDR010000921">
    <property type="protein sequence ID" value="KAJ8299383.1"/>
    <property type="molecule type" value="Genomic_DNA"/>
</dbReference>
<keyword evidence="10" id="KW-1185">Reference proteome</keyword>
<dbReference type="PANTHER" id="PTHR24394">
    <property type="entry name" value="ZINC FINGER PROTEIN"/>
    <property type="match status" value="1"/>
</dbReference>
<dbReference type="PROSITE" id="PS00028">
    <property type="entry name" value="ZINC_FINGER_C2H2_1"/>
    <property type="match status" value="1"/>
</dbReference>
<evidence type="ECO:0000256" key="6">
    <source>
        <dbReference type="ARBA" id="ARBA00023242"/>
    </source>
</evidence>
<proteinExistence type="predicted"/>
<keyword evidence="2" id="KW-0479">Metal-binding</keyword>
<dbReference type="Gene3D" id="3.30.160.60">
    <property type="entry name" value="Classic Zinc Finger"/>
    <property type="match status" value="1"/>
</dbReference>
<dbReference type="PROSITE" id="PS50157">
    <property type="entry name" value="ZINC_FINGER_C2H2_2"/>
    <property type="match status" value="1"/>
</dbReference>
<protein>
    <recommendedName>
        <fullName evidence="8">C2H2-type domain-containing protein</fullName>
    </recommendedName>
</protein>
<evidence type="ECO:0000259" key="8">
    <source>
        <dbReference type="PROSITE" id="PS50157"/>
    </source>
</evidence>
<reference evidence="9 10" key="1">
    <citation type="submission" date="2022-12" db="EMBL/GenBank/DDBJ databases">
        <title>Chromosome-level genome of Tegillarca granosa.</title>
        <authorList>
            <person name="Kim J."/>
        </authorList>
    </citation>
    <scope>NUCLEOTIDE SEQUENCE [LARGE SCALE GENOMIC DNA]</scope>
    <source>
        <strain evidence="9">Teg-2019</strain>
        <tissue evidence="9">Adductor muscle</tissue>
    </source>
</reference>